<dbReference type="AlphaFoldDB" id="A0A9Q0J0Z9"/>
<comment type="caution">
    <text evidence="2">The sequence shown here is derived from an EMBL/GenBank/DDBJ whole genome shotgun (WGS) entry which is preliminary data.</text>
</comment>
<reference evidence="2" key="1">
    <citation type="submission" date="2022-02" db="EMBL/GenBank/DDBJ databases">
        <authorList>
            <person name="Henning P.M."/>
            <person name="McCubbin A.G."/>
            <person name="Shore J.S."/>
        </authorList>
    </citation>
    <scope>NUCLEOTIDE SEQUENCE</scope>
    <source>
        <strain evidence="2">F60SS</strain>
        <tissue evidence="2">Leaves</tissue>
    </source>
</reference>
<gene>
    <name evidence="2" type="ORF">Tsubulata_047169</name>
</gene>
<feature type="region of interest" description="Disordered" evidence="1">
    <location>
        <begin position="65"/>
        <end position="90"/>
    </location>
</feature>
<evidence type="ECO:0000256" key="1">
    <source>
        <dbReference type="SAM" id="MobiDB-lite"/>
    </source>
</evidence>
<sequence>MEAWGGNSRGGEPCPYDSSALDRGRREDLMETSRRECEKGPSFDVLEAQLLGALTSLRYLKRKQQNRELEREAIGKKPMREREEVGGSSS</sequence>
<proteinExistence type="predicted"/>
<name>A0A9Q0J0Z9_9ROSI</name>
<accession>A0A9Q0J0Z9</accession>
<dbReference type="Proteomes" id="UP001141552">
    <property type="component" value="Unassembled WGS sequence"/>
</dbReference>
<evidence type="ECO:0000313" key="3">
    <source>
        <dbReference type="Proteomes" id="UP001141552"/>
    </source>
</evidence>
<organism evidence="2 3">
    <name type="scientific">Turnera subulata</name>
    <dbReference type="NCBI Taxonomy" id="218843"/>
    <lineage>
        <taxon>Eukaryota</taxon>
        <taxon>Viridiplantae</taxon>
        <taxon>Streptophyta</taxon>
        <taxon>Embryophyta</taxon>
        <taxon>Tracheophyta</taxon>
        <taxon>Spermatophyta</taxon>
        <taxon>Magnoliopsida</taxon>
        <taxon>eudicotyledons</taxon>
        <taxon>Gunneridae</taxon>
        <taxon>Pentapetalae</taxon>
        <taxon>rosids</taxon>
        <taxon>fabids</taxon>
        <taxon>Malpighiales</taxon>
        <taxon>Passifloraceae</taxon>
        <taxon>Turnera</taxon>
    </lineage>
</organism>
<keyword evidence="3" id="KW-1185">Reference proteome</keyword>
<dbReference type="EMBL" id="JAKUCV010006887">
    <property type="protein sequence ID" value="KAJ4825496.1"/>
    <property type="molecule type" value="Genomic_DNA"/>
</dbReference>
<feature type="compositionally biased region" description="Basic and acidic residues" evidence="1">
    <location>
        <begin position="20"/>
        <end position="39"/>
    </location>
</feature>
<protein>
    <submittedName>
        <fullName evidence="2">Uncharacterized protein</fullName>
    </submittedName>
</protein>
<reference evidence="2" key="2">
    <citation type="journal article" date="2023" name="Plants (Basel)">
        <title>Annotation of the Turnera subulata (Passifloraceae) Draft Genome Reveals the S-Locus Evolved after the Divergence of Turneroideae from Passifloroideae in a Stepwise Manner.</title>
        <authorList>
            <person name="Henning P.M."/>
            <person name="Roalson E.H."/>
            <person name="Mir W."/>
            <person name="McCubbin A.G."/>
            <person name="Shore J.S."/>
        </authorList>
    </citation>
    <scope>NUCLEOTIDE SEQUENCE</scope>
    <source>
        <strain evidence="2">F60SS</strain>
    </source>
</reference>
<feature type="region of interest" description="Disordered" evidence="1">
    <location>
        <begin position="1"/>
        <end position="39"/>
    </location>
</feature>
<evidence type="ECO:0000313" key="2">
    <source>
        <dbReference type="EMBL" id="KAJ4825496.1"/>
    </source>
</evidence>